<dbReference type="Proteomes" id="UP000265691">
    <property type="component" value="Unassembled WGS sequence"/>
</dbReference>
<feature type="transmembrane region" description="Helical" evidence="1">
    <location>
        <begin position="12"/>
        <end position="31"/>
    </location>
</feature>
<gene>
    <name evidence="2" type="ORF">CKF54_05835</name>
</gene>
<dbReference type="EMBL" id="NRHC01000073">
    <property type="protein sequence ID" value="RIY31960.1"/>
    <property type="molecule type" value="Genomic_DNA"/>
</dbReference>
<dbReference type="Pfam" id="PF07274">
    <property type="entry name" value="DUF1440"/>
    <property type="match status" value="1"/>
</dbReference>
<comment type="caution">
    <text evidence="2">The sequence shown here is derived from an EMBL/GenBank/DDBJ whole genome shotgun (WGS) entry which is preliminary data.</text>
</comment>
<keyword evidence="3" id="KW-1185">Reference proteome</keyword>
<keyword evidence="1" id="KW-0472">Membrane</keyword>
<keyword evidence="1" id="KW-0812">Transmembrane</keyword>
<dbReference type="InterPro" id="IPR009898">
    <property type="entry name" value="DUF1440"/>
</dbReference>
<accession>A0A3A1Y3G0</accession>
<feature type="transmembrane region" description="Helical" evidence="1">
    <location>
        <begin position="132"/>
        <end position="151"/>
    </location>
</feature>
<reference evidence="2 3" key="1">
    <citation type="submission" date="2017-08" db="EMBL/GenBank/DDBJ databases">
        <title>Reclassification of Bisgaard taxon 37 and 44.</title>
        <authorList>
            <person name="Christensen H."/>
        </authorList>
    </citation>
    <scope>NUCLEOTIDE SEQUENCE [LARGE SCALE GENOMIC DNA]</scope>
    <source>
        <strain evidence="2 3">B96_3</strain>
    </source>
</reference>
<proteinExistence type="predicted"/>
<evidence type="ECO:0000313" key="3">
    <source>
        <dbReference type="Proteomes" id="UP000265691"/>
    </source>
</evidence>
<dbReference type="OrthoDB" id="1629003at2"/>
<evidence type="ECO:0000256" key="1">
    <source>
        <dbReference type="SAM" id="Phobius"/>
    </source>
</evidence>
<name>A0A3A1Y3G0_9GAMM</name>
<keyword evidence="1" id="KW-1133">Transmembrane helix</keyword>
<organism evidence="2 3">
    <name type="scientific">Psittacicella hinzii</name>
    <dbReference type="NCBI Taxonomy" id="2028575"/>
    <lineage>
        <taxon>Bacteria</taxon>
        <taxon>Pseudomonadati</taxon>
        <taxon>Pseudomonadota</taxon>
        <taxon>Gammaproteobacteria</taxon>
        <taxon>Pasteurellales</taxon>
        <taxon>Psittacicellaceae</taxon>
        <taxon>Psittacicella</taxon>
    </lineage>
</organism>
<dbReference type="RefSeq" id="WP_119525429.1">
    <property type="nucleotide sequence ID" value="NZ_NRHC01000073.1"/>
</dbReference>
<protein>
    <recommendedName>
        <fullName evidence="4">DUF1440 domain-containing protein</fullName>
    </recommendedName>
</protein>
<sequence length="173" mass="19252">MNLFQTTHANQRRVFLMIIIAIVAGILSAFVKDGWESTFPPRAVNDVPPPVLFLEVFGVNVAEKTYTILGVTGNWAATLTHLVFSIVMALIYCVLAEFLPKVRMLKGAVYGYIAAFSAHYVVLPMLGIPREFSIPGFLSEIGGTFLWIWAIEVFRAYMREGATGYKNAEDMPL</sequence>
<feature type="transmembrane region" description="Helical" evidence="1">
    <location>
        <begin position="107"/>
        <end position="126"/>
    </location>
</feature>
<evidence type="ECO:0008006" key="4">
    <source>
        <dbReference type="Google" id="ProtNLM"/>
    </source>
</evidence>
<dbReference type="AlphaFoldDB" id="A0A3A1Y3G0"/>
<evidence type="ECO:0000313" key="2">
    <source>
        <dbReference type="EMBL" id="RIY31960.1"/>
    </source>
</evidence>
<feature type="transmembrane region" description="Helical" evidence="1">
    <location>
        <begin position="75"/>
        <end position="95"/>
    </location>
</feature>